<dbReference type="AlphaFoldDB" id="A0A6F9XLW8"/>
<reference evidence="1" key="1">
    <citation type="submission" date="2019-10" db="EMBL/GenBank/DDBJ databases">
        <title>Lactobacillus agilis SY212 Whole Genome Sequencing Project.</title>
        <authorList>
            <person name="Suzuki S."/>
            <person name="Endo A."/>
            <person name="Maeno S."/>
            <person name="Shiwa Y."/>
            <person name="Matsutani M."/>
            <person name="Kajikawa A."/>
        </authorList>
    </citation>
    <scope>NUCLEOTIDE SEQUENCE</scope>
    <source>
        <strain evidence="1">SY212</strain>
    </source>
</reference>
<comment type="caution">
    <text evidence="1">The sequence shown here is derived from an EMBL/GenBank/DDBJ whole genome shotgun (WGS) entry which is preliminary data.</text>
</comment>
<protein>
    <submittedName>
        <fullName evidence="1">Uncharacterized protein</fullName>
    </submittedName>
</protein>
<evidence type="ECO:0000313" key="1">
    <source>
        <dbReference type="EMBL" id="GET06264.1"/>
    </source>
</evidence>
<dbReference type="Proteomes" id="UP000494265">
    <property type="component" value="Unassembled WGS sequence"/>
</dbReference>
<dbReference type="RefSeq" id="WP_172584762.1">
    <property type="nucleotide sequence ID" value="NZ_BLAM01000126.1"/>
</dbReference>
<sequence>MNNNVTFQSYPLQIQNAVQEMNKVFDTPKKRAFAANKARIHLQTRSNAYSEAYAQLLKSLGLTSRVQDEYTQKLVAFYFHAKQHAYFNGKSMLEDFNNNGKLSHFFTSYR</sequence>
<name>A0A6F9XLW8_9LACO</name>
<gene>
    <name evidence="1" type="ORF">SY212_12940</name>
</gene>
<accession>A0A6F9XLW8</accession>
<proteinExistence type="predicted"/>
<organism evidence="1">
    <name type="scientific">Ligilactobacillus agilis</name>
    <dbReference type="NCBI Taxonomy" id="1601"/>
    <lineage>
        <taxon>Bacteria</taxon>
        <taxon>Bacillati</taxon>
        <taxon>Bacillota</taxon>
        <taxon>Bacilli</taxon>
        <taxon>Lactobacillales</taxon>
        <taxon>Lactobacillaceae</taxon>
        <taxon>Ligilactobacillus</taxon>
    </lineage>
</organism>
<dbReference type="EMBL" id="BLAM01000126">
    <property type="protein sequence ID" value="GET06264.1"/>
    <property type="molecule type" value="Genomic_DNA"/>
</dbReference>